<keyword evidence="4" id="KW-1185">Reference proteome</keyword>
<proteinExistence type="predicted"/>
<reference evidence="3 4" key="1">
    <citation type="submission" date="2024-04" db="EMBL/GenBank/DDBJ databases">
        <title>Tritrichomonas musculus Genome.</title>
        <authorList>
            <person name="Alves-Ferreira E."/>
            <person name="Grigg M."/>
            <person name="Lorenzi H."/>
            <person name="Galac M."/>
        </authorList>
    </citation>
    <scope>NUCLEOTIDE SEQUENCE [LARGE SCALE GENOMIC DNA]</scope>
    <source>
        <strain evidence="3 4">EAF2021</strain>
    </source>
</reference>
<evidence type="ECO:0000313" key="4">
    <source>
        <dbReference type="Proteomes" id="UP001470230"/>
    </source>
</evidence>
<protein>
    <recommendedName>
        <fullName evidence="2">Initiator binding domain-containing protein</fullName>
    </recommendedName>
</protein>
<name>A0ABR2JVZ4_9EUKA</name>
<organism evidence="3 4">
    <name type="scientific">Tritrichomonas musculus</name>
    <dbReference type="NCBI Taxonomy" id="1915356"/>
    <lineage>
        <taxon>Eukaryota</taxon>
        <taxon>Metamonada</taxon>
        <taxon>Parabasalia</taxon>
        <taxon>Tritrichomonadida</taxon>
        <taxon>Tritrichomonadidae</taxon>
        <taxon>Tritrichomonas</taxon>
    </lineage>
</organism>
<evidence type="ECO:0000256" key="1">
    <source>
        <dbReference type="SAM" id="MobiDB-lite"/>
    </source>
</evidence>
<evidence type="ECO:0000259" key="2">
    <source>
        <dbReference type="Pfam" id="PF10416"/>
    </source>
</evidence>
<accession>A0ABR2JVZ4</accession>
<dbReference type="Pfam" id="PF10416">
    <property type="entry name" value="IBD"/>
    <property type="match status" value="1"/>
</dbReference>
<dbReference type="EMBL" id="JAPFFF010000009">
    <property type="protein sequence ID" value="KAK8883061.1"/>
    <property type="molecule type" value="Genomic_DNA"/>
</dbReference>
<sequence>MDKDPNQISNIEELRKVVNESGSKMRFLVKIFYILQFVKNHPDSMDKLGASWCEDNFHFVANSQKLGEFLNIKPNTVNTNFRAHQNKIISCSTSELKKEFPIIIETRHWKKRYSKDHLFNYKSTIKEVEQIKMLTQNIDSFFSNIQDSEQPSAIIEDNIFHYPDETFNLLKNDRSQLFNLSQMYFTLSEDDTFFSKFLDFITNLWKSKINPNGNTALIQSAISILLNKDPSKYEDYDDDDIDPKTEILEKNLSFLLPQNFENSQICDYVSFSSFAKHFMRYCDHFDMCSTLNEISNLSDFDYDNSSFKFQSWFKPTASKMTAIDFLKKQEGESWVVIPSTSANKFTLLLSLGESLNISALHIKHNPIPSKPEERYSVEFNDSEKYYPTFDSIFKALNLKYPEVQAEKNYNINISYVSADNIANRNNNSNYNNSNNNGNNNFYESSNSYANDISGYNNYDTGIQGESQQNYDFMEFGSQSQEMWSLSQNSQIGFSQDMGISSQTNDNENGNDEVSNNIDDNNF</sequence>
<feature type="domain" description="Initiator binding" evidence="2">
    <location>
        <begin position="20"/>
        <end position="110"/>
    </location>
</feature>
<dbReference type="Gene3D" id="1.10.10.10">
    <property type="entry name" value="Winged helix-like DNA-binding domain superfamily/Winged helix DNA-binding domain"/>
    <property type="match status" value="1"/>
</dbReference>
<evidence type="ECO:0000313" key="3">
    <source>
        <dbReference type="EMBL" id="KAK8883061.1"/>
    </source>
</evidence>
<dbReference type="InterPro" id="IPR036388">
    <property type="entry name" value="WH-like_DNA-bd_sf"/>
</dbReference>
<dbReference type="Proteomes" id="UP001470230">
    <property type="component" value="Unassembled WGS sequence"/>
</dbReference>
<feature type="region of interest" description="Disordered" evidence="1">
    <location>
        <begin position="495"/>
        <end position="522"/>
    </location>
</feature>
<feature type="region of interest" description="Disordered" evidence="1">
    <location>
        <begin position="426"/>
        <end position="445"/>
    </location>
</feature>
<dbReference type="InterPro" id="IPR018845">
    <property type="entry name" value="Initiator-bd"/>
</dbReference>
<gene>
    <name evidence="3" type="ORF">M9Y10_045709</name>
</gene>
<comment type="caution">
    <text evidence="3">The sequence shown here is derived from an EMBL/GenBank/DDBJ whole genome shotgun (WGS) entry which is preliminary data.</text>
</comment>